<reference evidence="2" key="1">
    <citation type="submission" date="2020-03" db="EMBL/GenBank/DDBJ databases">
        <title>Draft sequencing of Paenibacilllus sp. S3N08.</title>
        <authorList>
            <person name="Kim D.-U."/>
        </authorList>
    </citation>
    <scope>NUCLEOTIDE SEQUENCE</scope>
    <source>
        <strain evidence="2">S3N08</strain>
    </source>
</reference>
<name>A0ABX0J8A8_9BACL</name>
<organism evidence="2 3">
    <name type="scientific">Paenibacillus agricola</name>
    <dbReference type="NCBI Taxonomy" id="2716264"/>
    <lineage>
        <taxon>Bacteria</taxon>
        <taxon>Bacillati</taxon>
        <taxon>Bacillota</taxon>
        <taxon>Bacilli</taxon>
        <taxon>Bacillales</taxon>
        <taxon>Paenibacillaceae</taxon>
        <taxon>Paenibacillus</taxon>
    </lineage>
</organism>
<evidence type="ECO:0000259" key="1">
    <source>
        <dbReference type="Pfam" id="PF13302"/>
    </source>
</evidence>
<protein>
    <submittedName>
        <fullName evidence="2">GNAT family N-acetyltransferase</fullName>
    </submittedName>
</protein>
<dbReference type="Pfam" id="PF13302">
    <property type="entry name" value="Acetyltransf_3"/>
    <property type="match status" value="1"/>
</dbReference>
<dbReference type="PANTHER" id="PTHR43610">
    <property type="entry name" value="BLL6696 PROTEIN"/>
    <property type="match status" value="1"/>
</dbReference>
<evidence type="ECO:0000313" key="2">
    <source>
        <dbReference type="EMBL" id="NHN30251.1"/>
    </source>
</evidence>
<dbReference type="InterPro" id="IPR016181">
    <property type="entry name" value="Acyl_CoA_acyltransferase"/>
</dbReference>
<dbReference type="SUPFAM" id="SSF55729">
    <property type="entry name" value="Acyl-CoA N-acyltransferases (Nat)"/>
    <property type="match status" value="1"/>
</dbReference>
<sequence length="202" mass="23455">MEIVPIELIGKRVKLIPLEIEHTHDLFEAGKYPEIWTYIARRGTTLNEMQNLVQGAIVAREKGQELPFVIVDQWTNRIVGSTRFLNISKPNKSLQIGSTWLTPEVWRTRINTECKYLLLHHCFETLSTLRVEIVTDSRNIRSQKAIERLGAVKEGVLRKHRIMPDGFVRDSIFYSIIAQEWEKVKVRLEGYLSNDVDNQSLI</sequence>
<evidence type="ECO:0000313" key="3">
    <source>
        <dbReference type="Proteomes" id="UP001165962"/>
    </source>
</evidence>
<gene>
    <name evidence="2" type="ORF">G9U52_10435</name>
</gene>
<keyword evidence="3" id="KW-1185">Reference proteome</keyword>
<dbReference type="Proteomes" id="UP001165962">
    <property type="component" value="Unassembled WGS sequence"/>
</dbReference>
<feature type="domain" description="N-acetyltransferase" evidence="1">
    <location>
        <begin position="12"/>
        <end position="151"/>
    </location>
</feature>
<dbReference type="RefSeq" id="WP_166149069.1">
    <property type="nucleotide sequence ID" value="NZ_JAAOIW010000003.1"/>
</dbReference>
<dbReference type="PANTHER" id="PTHR43610:SF1">
    <property type="entry name" value="N-ACETYLTRANSFERASE DOMAIN-CONTAINING PROTEIN"/>
    <property type="match status" value="1"/>
</dbReference>
<dbReference type="Gene3D" id="3.40.630.30">
    <property type="match status" value="1"/>
</dbReference>
<accession>A0ABX0J8A8</accession>
<dbReference type="EMBL" id="JAAOIW010000003">
    <property type="protein sequence ID" value="NHN30251.1"/>
    <property type="molecule type" value="Genomic_DNA"/>
</dbReference>
<comment type="caution">
    <text evidence="2">The sequence shown here is derived from an EMBL/GenBank/DDBJ whole genome shotgun (WGS) entry which is preliminary data.</text>
</comment>
<proteinExistence type="predicted"/>
<dbReference type="InterPro" id="IPR000182">
    <property type="entry name" value="GNAT_dom"/>
</dbReference>